<evidence type="ECO:0000313" key="3">
    <source>
        <dbReference type="Proteomes" id="UP000274822"/>
    </source>
</evidence>
<feature type="signal peptide" evidence="1">
    <location>
        <begin position="1"/>
        <end position="24"/>
    </location>
</feature>
<organism evidence="2 3">
    <name type="scientific">Jimgerdemannia flammicorona</name>
    <dbReference type="NCBI Taxonomy" id="994334"/>
    <lineage>
        <taxon>Eukaryota</taxon>
        <taxon>Fungi</taxon>
        <taxon>Fungi incertae sedis</taxon>
        <taxon>Mucoromycota</taxon>
        <taxon>Mucoromycotina</taxon>
        <taxon>Endogonomycetes</taxon>
        <taxon>Endogonales</taxon>
        <taxon>Endogonaceae</taxon>
        <taxon>Jimgerdemannia</taxon>
    </lineage>
</organism>
<evidence type="ECO:0000256" key="1">
    <source>
        <dbReference type="SAM" id="SignalP"/>
    </source>
</evidence>
<comment type="caution">
    <text evidence="2">The sequence shown here is derived from an EMBL/GenBank/DDBJ whole genome shotgun (WGS) entry which is preliminary data.</text>
</comment>
<protein>
    <recommendedName>
        <fullName evidence="4">Galactose oxidase</fullName>
    </recommendedName>
</protein>
<accession>A0A433Q1Q4</accession>
<dbReference type="InterPro" id="IPR015915">
    <property type="entry name" value="Kelch-typ_b-propeller"/>
</dbReference>
<dbReference type="EMBL" id="RBNJ01018731">
    <property type="protein sequence ID" value="RUS23741.1"/>
    <property type="molecule type" value="Genomic_DNA"/>
</dbReference>
<dbReference type="PANTHER" id="PTHR23244">
    <property type="entry name" value="KELCH REPEAT DOMAIN"/>
    <property type="match status" value="1"/>
</dbReference>
<reference evidence="2 3" key="1">
    <citation type="journal article" date="2018" name="New Phytol.">
        <title>Phylogenomics of Endogonaceae and evolution of mycorrhizas within Mucoromycota.</title>
        <authorList>
            <person name="Chang Y."/>
            <person name="Desiro A."/>
            <person name="Na H."/>
            <person name="Sandor L."/>
            <person name="Lipzen A."/>
            <person name="Clum A."/>
            <person name="Barry K."/>
            <person name="Grigoriev I.V."/>
            <person name="Martin F.M."/>
            <person name="Stajich J.E."/>
            <person name="Smith M.E."/>
            <person name="Bonito G."/>
            <person name="Spatafora J.W."/>
        </authorList>
    </citation>
    <scope>NUCLEOTIDE SEQUENCE [LARGE SCALE GENOMIC DNA]</scope>
    <source>
        <strain evidence="2 3">AD002</strain>
    </source>
</reference>
<dbReference type="SUPFAM" id="SSF117281">
    <property type="entry name" value="Kelch motif"/>
    <property type="match status" value="1"/>
</dbReference>
<dbReference type="Proteomes" id="UP000274822">
    <property type="component" value="Unassembled WGS sequence"/>
</dbReference>
<dbReference type="PANTHER" id="PTHR23244:SF456">
    <property type="entry name" value="MULTIPLE EPIDERMAL GROWTH FACTOR-LIKE DOMAINS PROTEIN 8"/>
    <property type="match status" value="1"/>
</dbReference>
<keyword evidence="3" id="KW-1185">Reference proteome</keyword>
<dbReference type="AlphaFoldDB" id="A0A433Q1Q4"/>
<evidence type="ECO:0008006" key="4">
    <source>
        <dbReference type="Google" id="ProtNLM"/>
    </source>
</evidence>
<sequence length="407" mass="42960">MVRKLSTLCAMTIAILAGSDVTWAIQFREQFASAVVNKILYVHGGTLVDLGLQTPLNELYALNLSTPFTVSTAPWFSLNSSTGPVHIPALLSHVAGAGGPTNSLFFVYGGLNTTNSSSSAVYYFDPVANEWSQPTVEGAPTTGPVGGVAVSDLQTHALYVWGGQNVTQSPVLVLDTRDPTKLAFSTVAAQADGPPGPRSYATWSMLSTGVAVLIGGAGPNATWLSLITVWAFDTASLKWSMHPFLLTRQYPLPHPQNTTGAIPSPRIRHSAAVTAADEIVVYGSTFQSVSPPDPLIVLSTTNGSYSWRVVNATNSPFSKYEFLLAGAYYAGNVLVFFDDPQGTIHDLDTTTWQWTDSYVPRADATVNGTYSSTSSGSGQPSVAGRVEVVTWAGAIVAGVAAMMAMGL</sequence>
<proteinExistence type="predicted"/>
<evidence type="ECO:0000313" key="2">
    <source>
        <dbReference type="EMBL" id="RUS23741.1"/>
    </source>
</evidence>
<feature type="chain" id="PRO_5019396623" description="Galactose oxidase" evidence="1">
    <location>
        <begin position="25"/>
        <end position="407"/>
    </location>
</feature>
<name>A0A433Q1Q4_9FUNG</name>
<dbReference type="Gene3D" id="2.120.10.80">
    <property type="entry name" value="Kelch-type beta propeller"/>
    <property type="match status" value="2"/>
</dbReference>
<dbReference type="Pfam" id="PF24681">
    <property type="entry name" value="Kelch_KLHDC2_KLHL20_DRC7"/>
    <property type="match status" value="1"/>
</dbReference>
<gene>
    <name evidence="2" type="ORF">BC938DRAFT_474695</name>
</gene>
<keyword evidence="1" id="KW-0732">Signal</keyword>